<gene>
    <name evidence="1" type="ORF">B0H16DRAFT_1518403</name>
</gene>
<reference evidence="1" key="1">
    <citation type="submission" date="2023-03" db="EMBL/GenBank/DDBJ databases">
        <title>Massive genome expansion in bonnet fungi (Mycena s.s.) driven by repeated elements and novel gene families across ecological guilds.</title>
        <authorList>
            <consortium name="Lawrence Berkeley National Laboratory"/>
            <person name="Harder C.B."/>
            <person name="Miyauchi S."/>
            <person name="Viragh M."/>
            <person name="Kuo A."/>
            <person name="Thoen E."/>
            <person name="Andreopoulos B."/>
            <person name="Lu D."/>
            <person name="Skrede I."/>
            <person name="Drula E."/>
            <person name="Henrissat B."/>
            <person name="Morin E."/>
            <person name="Kohler A."/>
            <person name="Barry K."/>
            <person name="LaButti K."/>
            <person name="Morin E."/>
            <person name="Salamov A."/>
            <person name="Lipzen A."/>
            <person name="Mereny Z."/>
            <person name="Hegedus B."/>
            <person name="Baldrian P."/>
            <person name="Stursova M."/>
            <person name="Weitz H."/>
            <person name="Taylor A."/>
            <person name="Grigoriev I.V."/>
            <person name="Nagy L.G."/>
            <person name="Martin F."/>
            <person name="Kauserud H."/>
        </authorList>
    </citation>
    <scope>NUCLEOTIDE SEQUENCE</scope>
    <source>
        <strain evidence="1">CBHHK182m</strain>
    </source>
</reference>
<name>A0AAD7NNC6_9AGAR</name>
<evidence type="ECO:0008006" key="3">
    <source>
        <dbReference type="Google" id="ProtNLM"/>
    </source>
</evidence>
<dbReference type="AlphaFoldDB" id="A0AAD7NNC6"/>
<keyword evidence="2" id="KW-1185">Reference proteome</keyword>
<sequence>MAIWSGRSILIPEDGPLLWPEFDALPLEMWAEIAVVSDRQTVASLSAVCHAFHAIARPILYRIKVTADPPLTARQTRFLVDLLRDDQFYTHFDEDSSPEHLIQSLCLPNRSNYFIDVTRELEALSNLVEVAFLDESQVIRSATLRSLDWNCDQGCEELTDLLLMPDYFPNLKHLSIKCQVVYEGDEQIPSRFDFIRVPGLESLQCDLTFPYYSEPFELDCKPAWRIIRQHLGNLPTLSPDLHTLSLHIRLRAHPDPLREWDLDTDLATAINELCLPALRSFDFSIYTVGFNIRNDDDIDFAPMDLTLNVQGVFIPPDLCLPRLRSFTGRFNDCATILENPRELHHLTVVFPEDEPMPPVWMSYPNYTVRSLDARSVAAAGRLCRYPSLISEATLTYLAVVLPKLTHLDVSLAEHMVCVFVSIQPRISFAPCLNYFTLQSHYHDAFLALPALQHLGLRVHQRVHRNDYYLDPTAVVPTHRLASALNRDPTFLCALPHLAQIHILLWGARPEVKLRGAQWYDDSDVERPPDILVEYWFRRAVGDGNTSKRFKLHEVTGVDGEERYRGKDSTAADVSALYRVRETFTAGD</sequence>
<comment type="caution">
    <text evidence="1">The sequence shown here is derived from an EMBL/GenBank/DDBJ whole genome shotgun (WGS) entry which is preliminary data.</text>
</comment>
<dbReference type="EMBL" id="JARKIB010000019">
    <property type="protein sequence ID" value="KAJ7768852.1"/>
    <property type="molecule type" value="Genomic_DNA"/>
</dbReference>
<organism evidence="1 2">
    <name type="scientific">Mycena metata</name>
    <dbReference type="NCBI Taxonomy" id="1033252"/>
    <lineage>
        <taxon>Eukaryota</taxon>
        <taxon>Fungi</taxon>
        <taxon>Dikarya</taxon>
        <taxon>Basidiomycota</taxon>
        <taxon>Agaricomycotina</taxon>
        <taxon>Agaricomycetes</taxon>
        <taxon>Agaricomycetidae</taxon>
        <taxon>Agaricales</taxon>
        <taxon>Marasmiineae</taxon>
        <taxon>Mycenaceae</taxon>
        <taxon>Mycena</taxon>
    </lineage>
</organism>
<protein>
    <recommendedName>
        <fullName evidence="3">F-box domain-containing protein</fullName>
    </recommendedName>
</protein>
<dbReference type="Proteomes" id="UP001215598">
    <property type="component" value="Unassembled WGS sequence"/>
</dbReference>
<proteinExistence type="predicted"/>
<accession>A0AAD7NNC6</accession>
<evidence type="ECO:0000313" key="1">
    <source>
        <dbReference type="EMBL" id="KAJ7768852.1"/>
    </source>
</evidence>
<evidence type="ECO:0000313" key="2">
    <source>
        <dbReference type="Proteomes" id="UP001215598"/>
    </source>
</evidence>